<feature type="domain" description="C2H2-type" evidence="5">
    <location>
        <begin position="425"/>
        <end position="453"/>
    </location>
</feature>
<evidence type="ECO:0000256" key="3">
    <source>
        <dbReference type="SAM" id="MobiDB-lite"/>
    </source>
</evidence>
<protein>
    <submittedName>
        <fullName evidence="6">Uncharacterized protein</fullName>
    </submittedName>
</protein>
<dbReference type="EnsemblMetazoa" id="XM_022811374">
    <property type="protein sequence ID" value="XP_022667109"/>
    <property type="gene ID" value="LOC111252841"/>
</dbReference>
<dbReference type="GO" id="GO:0048666">
    <property type="term" value="P:neuron development"/>
    <property type="evidence" value="ECO:0007669"/>
    <property type="project" value="UniProtKB-ARBA"/>
</dbReference>
<dbReference type="InParanoid" id="A0A7M7KHW2"/>
<dbReference type="Gene3D" id="3.30.160.60">
    <property type="entry name" value="Classic Zinc Finger"/>
    <property type="match status" value="1"/>
</dbReference>
<dbReference type="InterPro" id="IPR011333">
    <property type="entry name" value="SKP1/BTB/POZ_sf"/>
</dbReference>
<dbReference type="EnsemblMetazoa" id="XM_022811383">
    <property type="protein sequence ID" value="XP_022667118"/>
    <property type="gene ID" value="LOC111252841"/>
</dbReference>
<evidence type="ECO:0000313" key="6">
    <source>
        <dbReference type="EnsemblMetazoa" id="XP_022667118"/>
    </source>
</evidence>
<dbReference type="PROSITE" id="PS00028">
    <property type="entry name" value="ZINC_FINGER_C2H2_1"/>
    <property type="match status" value="1"/>
</dbReference>
<keyword evidence="2" id="KW-0479">Metal-binding</keyword>
<dbReference type="RefSeq" id="XP_022667118.1">
    <property type="nucleotide sequence ID" value="XM_022811383.1"/>
</dbReference>
<dbReference type="SUPFAM" id="SSF57667">
    <property type="entry name" value="beta-beta-alpha zinc fingers"/>
    <property type="match status" value="1"/>
</dbReference>
<evidence type="ECO:0000313" key="7">
    <source>
        <dbReference type="Proteomes" id="UP000594260"/>
    </source>
</evidence>
<dbReference type="PANTHER" id="PTHR23110">
    <property type="entry name" value="BTB DOMAIN TRANSCRIPTION FACTOR"/>
    <property type="match status" value="1"/>
</dbReference>
<dbReference type="Pfam" id="PF00651">
    <property type="entry name" value="BTB"/>
    <property type="match status" value="1"/>
</dbReference>
<name>A0A7M7KHW2_VARDE</name>
<dbReference type="InterPro" id="IPR036236">
    <property type="entry name" value="Znf_C2H2_sf"/>
</dbReference>
<dbReference type="InterPro" id="IPR000210">
    <property type="entry name" value="BTB/POZ_dom"/>
</dbReference>
<dbReference type="AlphaFoldDB" id="A0A7M7KHW2"/>
<dbReference type="PROSITE" id="PS50157">
    <property type="entry name" value="ZINC_FINGER_C2H2_2"/>
    <property type="match status" value="2"/>
</dbReference>
<dbReference type="SUPFAM" id="SSF54695">
    <property type="entry name" value="POZ domain"/>
    <property type="match status" value="1"/>
</dbReference>
<dbReference type="RefSeq" id="XP_022667109.1">
    <property type="nucleotide sequence ID" value="XM_022811374.1"/>
</dbReference>
<dbReference type="GO" id="GO:0008270">
    <property type="term" value="F:zinc ion binding"/>
    <property type="evidence" value="ECO:0007669"/>
    <property type="project" value="UniProtKB-KW"/>
</dbReference>
<evidence type="ECO:0000259" key="4">
    <source>
        <dbReference type="PROSITE" id="PS50097"/>
    </source>
</evidence>
<keyword evidence="1" id="KW-0539">Nucleus</keyword>
<dbReference type="PANTHER" id="PTHR23110:SF109">
    <property type="entry name" value="FI07618P-RELATED"/>
    <property type="match status" value="1"/>
</dbReference>
<keyword evidence="2" id="KW-0863">Zinc-finger</keyword>
<dbReference type="GO" id="GO:0048513">
    <property type="term" value="P:animal organ development"/>
    <property type="evidence" value="ECO:0007669"/>
    <property type="project" value="UniProtKB-ARBA"/>
</dbReference>
<dbReference type="Proteomes" id="UP000594260">
    <property type="component" value="Unplaced"/>
</dbReference>
<keyword evidence="7" id="KW-1185">Reference proteome</keyword>
<reference evidence="6" key="1">
    <citation type="submission" date="2021-01" db="UniProtKB">
        <authorList>
            <consortium name="EnsemblMetazoa"/>
        </authorList>
    </citation>
    <scope>IDENTIFICATION</scope>
</reference>
<evidence type="ECO:0000259" key="5">
    <source>
        <dbReference type="PROSITE" id="PS50157"/>
    </source>
</evidence>
<dbReference type="SMART" id="SM00225">
    <property type="entry name" value="BTB"/>
    <property type="match status" value="1"/>
</dbReference>
<dbReference type="InterPro" id="IPR013087">
    <property type="entry name" value="Znf_C2H2_type"/>
</dbReference>
<dbReference type="SMART" id="SM00355">
    <property type="entry name" value="ZnF_C2H2"/>
    <property type="match status" value="2"/>
</dbReference>
<evidence type="ECO:0000256" key="1">
    <source>
        <dbReference type="ARBA" id="ARBA00023242"/>
    </source>
</evidence>
<dbReference type="PROSITE" id="PS50097">
    <property type="entry name" value="BTB"/>
    <property type="match status" value="1"/>
</dbReference>
<organism evidence="6 7">
    <name type="scientific">Varroa destructor</name>
    <name type="common">Honeybee mite</name>
    <dbReference type="NCBI Taxonomy" id="109461"/>
    <lineage>
        <taxon>Eukaryota</taxon>
        <taxon>Metazoa</taxon>
        <taxon>Ecdysozoa</taxon>
        <taxon>Arthropoda</taxon>
        <taxon>Chelicerata</taxon>
        <taxon>Arachnida</taxon>
        <taxon>Acari</taxon>
        <taxon>Parasitiformes</taxon>
        <taxon>Mesostigmata</taxon>
        <taxon>Gamasina</taxon>
        <taxon>Dermanyssoidea</taxon>
        <taxon>Varroidae</taxon>
        <taxon>Varroa</taxon>
    </lineage>
</organism>
<feature type="domain" description="C2H2-type" evidence="5">
    <location>
        <begin position="397"/>
        <end position="424"/>
    </location>
</feature>
<feature type="compositionally biased region" description="Low complexity" evidence="3">
    <location>
        <begin position="165"/>
        <end position="185"/>
    </location>
</feature>
<proteinExistence type="predicted"/>
<evidence type="ECO:0000256" key="2">
    <source>
        <dbReference type="PROSITE-ProRule" id="PRU00042"/>
    </source>
</evidence>
<dbReference type="GO" id="GO:0005634">
    <property type="term" value="C:nucleus"/>
    <property type="evidence" value="ECO:0007669"/>
    <property type="project" value="TreeGrafter"/>
</dbReference>
<dbReference type="GO" id="GO:0003006">
    <property type="term" value="P:developmental process involved in reproduction"/>
    <property type="evidence" value="ECO:0007669"/>
    <property type="project" value="UniProtKB-ARBA"/>
</dbReference>
<keyword evidence="2" id="KW-0862">Zinc</keyword>
<dbReference type="GO" id="GO:0006357">
    <property type="term" value="P:regulation of transcription by RNA polymerase II"/>
    <property type="evidence" value="ECO:0007669"/>
    <property type="project" value="TreeGrafter"/>
</dbReference>
<dbReference type="KEGG" id="vde:111252841"/>
<dbReference type="OrthoDB" id="6053912at2759"/>
<dbReference type="InterPro" id="IPR051095">
    <property type="entry name" value="Dros_DevTransReg"/>
</dbReference>
<feature type="region of interest" description="Disordered" evidence="3">
    <location>
        <begin position="159"/>
        <end position="188"/>
    </location>
</feature>
<dbReference type="GeneID" id="111252841"/>
<accession>A0A7M7KHW2</accession>
<dbReference type="Gene3D" id="3.30.710.10">
    <property type="entry name" value="Potassium Channel Kv1.1, Chain A"/>
    <property type="match status" value="1"/>
</dbReference>
<sequence>MGTYEYLVESNASPTLPERMQELYAAGELMDTTLVCKNGSVRAHKVVMAAQSKFLEDVLVQHPCKSPVIVLLDLDIDTLRCLVDYMYHGKVAIKASIFEDFVKAANVLRLVSIIRGPEGHDEETDVSGQTVSTQLESCSRSDANSFEGTVCHVEEMNNYVDPADTPTSTREAATTTTEATTTANTSQLEASDVITEGQELVQVQSLEGHVPEDSFVTDDLAVAIAPPVKRSSVTASHSGSQQHSSGLRTIVISSRANFDQRSTPRLFTQRPVERIRLCRTNQSKRRRFDVVALRSRPPTTVATSGTGEVPVSGLGKVITIAGTGPPLSAEGATLAGGGAMKSVQNPSANNSRKCEGLARIEAGLIRAEQRDGGESNLDELVNVHQQMVVDSNGVRMHQCLLCPQTMAFPSNMKRHIMGHLGIKPFKCQHCDFQSTLRGDLNVHMRKKHPNEDTQQNMIISMK</sequence>
<feature type="domain" description="BTB" evidence="4">
    <location>
        <begin position="30"/>
        <end position="95"/>
    </location>
</feature>